<reference evidence="3 4" key="1">
    <citation type="journal article" date="2017" name="Genome Announc.">
        <title>Draft Genome Sequence of Romboutsia maritimum sp. nov. Strain CCRI-22766(T), Isolated from Coastal Estuarine Mud.</title>
        <authorList>
            <person name="Maheux A.F."/>
            <person name="Boudreau D.K."/>
            <person name="Berube E."/>
            <person name="Boissinot M."/>
            <person name="Raymond F."/>
            <person name="Brodeur S."/>
            <person name="Corbeil J."/>
            <person name="Brightwell G."/>
            <person name="Broda D."/>
            <person name="Omar R.F."/>
            <person name="Bergeron M.G."/>
        </authorList>
    </citation>
    <scope>NUCLEOTIDE SEQUENCE [LARGE SCALE GENOMIC DNA]</scope>
    <source>
        <strain evidence="3 4">CCRI-22766</strain>
    </source>
</reference>
<keyword evidence="4" id="KW-1185">Reference proteome</keyword>
<dbReference type="GO" id="GO:0043164">
    <property type="term" value="P:Gram-negative-bacterium-type cell wall biogenesis"/>
    <property type="evidence" value="ECO:0007669"/>
    <property type="project" value="TreeGrafter"/>
</dbReference>
<dbReference type="Gene3D" id="3.40.50.620">
    <property type="entry name" value="HUPs"/>
    <property type="match status" value="1"/>
</dbReference>
<feature type="transmembrane region" description="Helical" evidence="1">
    <location>
        <begin position="59"/>
        <end position="81"/>
    </location>
</feature>
<dbReference type="EMBL" id="NOJZ02000022">
    <property type="protein sequence ID" value="RDY22966.1"/>
    <property type="molecule type" value="Genomic_DNA"/>
</dbReference>
<dbReference type="GO" id="GO:0000270">
    <property type="term" value="P:peptidoglycan metabolic process"/>
    <property type="evidence" value="ECO:0007669"/>
    <property type="project" value="TreeGrafter"/>
</dbReference>
<evidence type="ECO:0000259" key="2">
    <source>
        <dbReference type="Pfam" id="PF02698"/>
    </source>
</evidence>
<feature type="transmembrane region" description="Helical" evidence="1">
    <location>
        <begin position="7"/>
        <end position="24"/>
    </location>
</feature>
<dbReference type="GO" id="GO:0005886">
    <property type="term" value="C:plasma membrane"/>
    <property type="evidence" value="ECO:0007669"/>
    <property type="project" value="TreeGrafter"/>
</dbReference>
<dbReference type="Pfam" id="PF02698">
    <property type="entry name" value="DUF218"/>
    <property type="match status" value="1"/>
</dbReference>
<evidence type="ECO:0000313" key="4">
    <source>
        <dbReference type="Proteomes" id="UP000243494"/>
    </source>
</evidence>
<evidence type="ECO:0000313" key="3">
    <source>
        <dbReference type="EMBL" id="RDY22966.1"/>
    </source>
</evidence>
<keyword evidence="1" id="KW-0472">Membrane</keyword>
<feature type="domain" description="DUF218" evidence="2">
    <location>
        <begin position="91"/>
        <end position="222"/>
    </location>
</feature>
<comment type="caution">
    <text evidence="3">The sequence shown here is derived from an EMBL/GenBank/DDBJ whole genome shotgun (WGS) entry which is preliminary data.</text>
</comment>
<accession>A0A371IR61</accession>
<sequence>MRKYTDLIIGIMLIAYNFYIKIKYGNLNFNELFLFMGFILVIYHYAKSKIKIYDKTKKLFKKFMFIGLITFIVCESLIIIYPKNNTKDNCDYLIILGASVKNTTPSLTLKLRLDSAISYLNKTKDKCYIVVSGGKGDKENISEALAMKNYLVNYGIKTDRIIMEEKSTNTYENFKYSKDKIEKHSKNNIENLYIKVVTTDFHSLRSYILAKRNKYKNVSFFTSKSKMDFVPIFYTREFFALWKSIILDT</sequence>
<dbReference type="OrthoDB" id="9782395at2"/>
<keyword evidence="1" id="KW-0812">Transmembrane</keyword>
<gene>
    <name evidence="3" type="ORF">CHF27_010700</name>
</gene>
<dbReference type="PANTHER" id="PTHR30336">
    <property type="entry name" value="INNER MEMBRANE PROTEIN, PROBABLE PERMEASE"/>
    <property type="match status" value="1"/>
</dbReference>
<proteinExistence type="predicted"/>
<name>A0A371IR61_9FIRM</name>
<dbReference type="PANTHER" id="PTHR30336:SF4">
    <property type="entry name" value="ENVELOPE BIOGENESIS FACTOR ELYC"/>
    <property type="match status" value="1"/>
</dbReference>
<dbReference type="InterPro" id="IPR014729">
    <property type="entry name" value="Rossmann-like_a/b/a_fold"/>
</dbReference>
<dbReference type="AlphaFoldDB" id="A0A371IR61"/>
<keyword evidence="1" id="KW-1133">Transmembrane helix</keyword>
<dbReference type="CDD" id="cd06259">
    <property type="entry name" value="YdcF-like"/>
    <property type="match status" value="1"/>
</dbReference>
<feature type="transmembrane region" description="Helical" evidence="1">
    <location>
        <begin position="30"/>
        <end position="47"/>
    </location>
</feature>
<evidence type="ECO:0000256" key="1">
    <source>
        <dbReference type="SAM" id="Phobius"/>
    </source>
</evidence>
<organism evidence="3 4">
    <name type="scientific">Romboutsia maritimum</name>
    <dbReference type="NCBI Taxonomy" id="2020948"/>
    <lineage>
        <taxon>Bacteria</taxon>
        <taxon>Bacillati</taxon>
        <taxon>Bacillota</taxon>
        <taxon>Clostridia</taxon>
        <taxon>Peptostreptococcales</taxon>
        <taxon>Peptostreptococcaceae</taxon>
        <taxon>Romboutsia</taxon>
    </lineage>
</organism>
<protein>
    <submittedName>
        <fullName evidence="3">YdcF family protein</fullName>
    </submittedName>
</protein>
<dbReference type="Proteomes" id="UP000243494">
    <property type="component" value="Unassembled WGS sequence"/>
</dbReference>
<dbReference type="InterPro" id="IPR003848">
    <property type="entry name" value="DUF218"/>
</dbReference>
<dbReference type="RefSeq" id="WP_095405806.1">
    <property type="nucleotide sequence ID" value="NZ_NOJZ02000022.1"/>
</dbReference>
<dbReference type="InterPro" id="IPR051599">
    <property type="entry name" value="Cell_Envelope_Assoc"/>
</dbReference>